<comment type="caution">
    <text evidence="7">The sequence shown here is derived from an EMBL/GenBank/DDBJ whole genome shotgun (WGS) entry which is preliminary data.</text>
</comment>
<keyword evidence="7" id="KW-0723">Serine/threonine-protein kinase</keyword>
<accession>A0A4R2KSL2</accession>
<feature type="region of interest" description="Disordered" evidence="5">
    <location>
        <begin position="1"/>
        <end position="34"/>
    </location>
</feature>
<dbReference type="GO" id="GO:0004674">
    <property type="term" value="F:protein serine/threonine kinase activity"/>
    <property type="evidence" value="ECO:0007669"/>
    <property type="project" value="UniProtKB-KW"/>
</dbReference>
<name>A0A4R2KSL2_9RHOB</name>
<reference evidence="7 8" key="1">
    <citation type="submission" date="2019-03" db="EMBL/GenBank/DDBJ databases">
        <title>Genomic Encyclopedia of Type Strains, Phase IV (KMG-IV): sequencing the most valuable type-strain genomes for metagenomic binning, comparative biology and taxonomic classification.</title>
        <authorList>
            <person name="Goeker M."/>
        </authorList>
    </citation>
    <scope>NUCLEOTIDE SEQUENCE [LARGE SCALE GENOMIC DNA]</scope>
    <source>
        <strain evidence="7 8">DSM 4868</strain>
    </source>
</reference>
<dbReference type="Gene3D" id="1.10.510.10">
    <property type="entry name" value="Transferase(Phosphotransferase) domain 1"/>
    <property type="match status" value="1"/>
</dbReference>
<dbReference type="EMBL" id="SLWW01000001">
    <property type="protein sequence ID" value="TCO74019.1"/>
    <property type="molecule type" value="Genomic_DNA"/>
</dbReference>
<feature type="region of interest" description="Disordered" evidence="5">
    <location>
        <begin position="368"/>
        <end position="459"/>
    </location>
</feature>
<dbReference type="Pfam" id="PF00069">
    <property type="entry name" value="Pkinase"/>
    <property type="match status" value="1"/>
</dbReference>
<keyword evidence="2" id="KW-0547">Nucleotide-binding</keyword>
<evidence type="ECO:0000256" key="1">
    <source>
        <dbReference type="ARBA" id="ARBA00022679"/>
    </source>
</evidence>
<sequence>MNVSASQRCVRRPPDHRQSHNQTGTMTAAPDFNTTLTPEGPVEELQPGTELLHGQYRIERFLNSGGFGLTYLARDSLDRTVVIKECFPESLCLRTGCDVRARSRSHTQEFHSIVQLFIEEARRLARLNHPGIVGVHQVFSDNTTAYMALDYIEGKSLLEIIEDPRETPSPDAIREILVKVLDAVAFVHDQSLLHRDISPDNILIDLTGNPVLIDFGAAREKATRSSRVLSRLQVVKDGYSPQEFYVAGIRQGPPSDLYALAATFYHLITDEAPPDSQQRMAALAANEPDPCQPLRGRIPGYTSAFLGAIDKALNVVPKERPQSAHEWLAMIETGPRQAAEGRVLQADEDMMVSISRLVEETNRAVMEARQRSEHEVRARLPEAPKPPERKPAFAWRSLYDDEDDDQATAVPVPGPSCPDHTPEADGAVCPRRPKLRSRRPRPGRGGLFMGLARRFTARP</sequence>
<dbReference type="PROSITE" id="PS50011">
    <property type="entry name" value="PROTEIN_KINASE_DOM"/>
    <property type="match status" value="1"/>
</dbReference>
<dbReference type="Gene3D" id="3.30.200.20">
    <property type="entry name" value="Phosphorylase Kinase, domain 1"/>
    <property type="match status" value="1"/>
</dbReference>
<evidence type="ECO:0000256" key="5">
    <source>
        <dbReference type="SAM" id="MobiDB-lite"/>
    </source>
</evidence>
<feature type="domain" description="Protein kinase" evidence="6">
    <location>
        <begin position="56"/>
        <end position="328"/>
    </location>
</feature>
<dbReference type="AlphaFoldDB" id="A0A4R2KSL2"/>
<dbReference type="PROSITE" id="PS00109">
    <property type="entry name" value="PROTEIN_KINASE_TYR"/>
    <property type="match status" value="1"/>
</dbReference>
<keyword evidence="4" id="KW-0067">ATP-binding</keyword>
<dbReference type="PANTHER" id="PTHR43289:SF34">
    <property type="entry name" value="SERINE_THREONINE-PROTEIN KINASE YBDM-RELATED"/>
    <property type="match status" value="1"/>
</dbReference>
<dbReference type="Proteomes" id="UP000295142">
    <property type="component" value="Unassembled WGS sequence"/>
</dbReference>
<dbReference type="InterPro" id="IPR008266">
    <property type="entry name" value="Tyr_kinase_AS"/>
</dbReference>
<keyword evidence="1" id="KW-0808">Transferase</keyword>
<feature type="compositionally biased region" description="Polar residues" evidence="5">
    <location>
        <begin position="20"/>
        <end position="34"/>
    </location>
</feature>
<gene>
    <name evidence="7" type="ORF">EV655_101176</name>
</gene>
<evidence type="ECO:0000256" key="3">
    <source>
        <dbReference type="ARBA" id="ARBA00022777"/>
    </source>
</evidence>
<keyword evidence="8" id="KW-1185">Reference proteome</keyword>
<evidence type="ECO:0000256" key="4">
    <source>
        <dbReference type="ARBA" id="ARBA00022840"/>
    </source>
</evidence>
<keyword evidence="3 7" id="KW-0418">Kinase</keyword>
<feature type="compositionally biased region" description="Basic and acidic residues" evidence="5">
    <location>
        <begin position="368"/>
        <end position="391"/>
    </location>
</feature>
<evidence type="ECO:0000259" key="6">
    <source>
        <dbReference type="PROSITE" id="PS50011"/>
    </source>
</evidence>
<dbReference type="CDD" id="cd14014">
    <property type="entry name" value="STKc_PknB_like"/>
    <property type="match status" value="1"/>
</dbReference>
<dbReference type="PANTHER" id="PTHR43289">
    <property type="entry name" value="MITOGEN-ACTIVATED PROTEIN KINASE KINASE KINASE 20-RELATED"/>
    <property type="match status" value="1"/>
</dbReference>
<proteinExistence type="predicted"/>
<protein>
    <submittedName>
        <fullName evidence="7">Serine/threonine protein kinase</fullName>
    </submittedName>
</protein>
<feature type="compositionally biased region" description="Basic residues" evidence="5">
    <location>
        <begin position="431"/>
        <end position="442"/>
    </location>
</feature>
<dbReference type="InterPro" id="IPR011009">
    <property type="entry name" value="Kinase-like_dom_sf"/>
</dbReference>
<dbReference type="GO" id="GO:0005524">
    <property type="term" value="F:ATP binding"/>
    <property type="evidence" value="ECO:0007669"/>
    <property type="project" value="UniProtKB-KW"/>
</dbReference>
<organism evidence="7 8">
    <name type="scientific">Rhodovulum euryhalinum</name>
    <dbReference type="NCBI Taxonomy" id="35805"/>
    <lineage>
        <taxon>Bacteria</taxon>
        <taxon>Pseudomonadati</taxon>
        <taxon>Pseudomonadota</taxon>
        <taxon>Alphaproteobacteria</taxon>
        <taxon>Rhodobacterales</taxon>
        <taxon>Paracoccaceae</taxon>
        <taxon>Rhodovulum</taxon>
    </lineage>
</organism>
<dbReference type="InterPro" id="IPR000719">
    <property type="entry name" value="Prot_kinase_dom"/>
</dbReference>
<evidence type="ECO:0000256" key="2">
    <source>
        <dbReference type="ARBA" id="ARBA00022741"/>
    </source>
</evidence>
<evidence type="ECO:0000313" key="8">
    <source>
        <dbReference type="Proteomes" id="UP000295142"/>
    </source>
</evidence>
<dbReference type="SUPFAM" id="SSF56112">
    <property type="entry name" value="Protein kinase-like (PK-like)"/>
    <property type="match status" value="1"/>
</dbReference>
<evidence type="ECO:0000313" key="7">
    <source>
        <dbReference type="EMBL" id="TCO74019.1"/>
    </source>
</evidence>